<dbReference type="InParanoid" id="A0A5C3PF99"/>
<accession>A0A5C3PF99</accession>
<evidence type="ECO:0000313" key="1">
    <source>
        <dbReference type="EMBL" id="TFK84573.1"/>
    </source>
</evidence>
<name>A0A5C3PF99_9APHY</name>
<protein>
    <submittedName>
        <fullName evidence="1">Uncharacterized protein</fullName>
    </submittedName>
</protein>
<gene>
    <name evidence="1" type="ORF">K466DRAFT_220657</name>
</gene>
<dbReference type="Proteomes" id="UP000308197">
    <property type="component" value="Unassembled WGS sequence"/>
</dbReference>
<proteinExistence type="predicted"/>
<sequence length="168" mass="19179">MLERDGRTGRRGRSRRGRWWWLAKKRHCGATDKDGDFKWGYWCDIPEHRARARAGRLLWFGGAECHQLRPRAPAHPYLSQAMTSGRAGAYHGARLLLFIMHPSRPRSRRLHQAFAGPDISHHPNCTSESGLLGLLPTPGCCSRHQSLLWSYPPDHESRSARQKLRALG</sequence>
<dbReference type="AlphaFoldDB" id="A0A5C3PF99"/>
<dbReference type="EMBL" id="ML211308">
    <property type="protein sequence ID" value="TFK84573.1"/>
    <property type="molecule type" value="Genomic_DNA"/>
</dbReference>
<reference evidence="1 2" key="1">
    <citation type="journal article" date="2019" name="Nat. Ecol. Evol.">
        <title>Megaphylogeny resolves global patterns of mushroom evolution.</title>
        <authorList>
            <person name="Varga T."/>
            <person name="Krizsan K."/>
            <person name="Foldi C."/>
            <person name="Dima B."/>
            <person name="Sanchez-Garcia M."/>
            <person name="Sanchez-Ramirez S."/>
            <person name="Szollosi G.J."/>
            <person name="Szarkandi J.G."/>
            <person name="Papp V."/>
            <person name="Albert L."/>
            <person name="Andreopoulos W."/>
            <person name="Angelini C."/>
            <person name="Antonin V."/>
            <person name="Barry K.W."/>
            <person name="Bougher N.L."/>
            <person name="Buchanan P."/>
            <person name="Buyck B."/>
            <person name="Bense V."/>
            <person name="Catcheside P."/>
            <person name="Chovatia M."/>
            <person name="Cooper J."/>
            <person name="Damon W."/>
            <person name="Desjardin D."/>
            <person name="Finy P."/>
            <person name="Geml J."/>
            <person name="Haridas S."/>
            <person name="Hughes K."/>
            <person name="Justo A."/>
            <person name="Karasinski D."/>
            <person name="Kautmanova I."/>
            <person name="Kiss B."/>
            <person name="Kocsube S."/>
            <person name="Kotiranta H."/>
            <person name="LaButti K.M."/>
            <person name="Lechner B.E."/>
            <person name="Liimatainen K."/>
            <person name="Lipzen A."/>
            <person name="Lukacs Z."/>
            <person name="Mihaltcheva S."/>
            <person name="Morgado L.N."/>
            <person name="Niskanen T."/>
            <person name="Noordeloos M.E."/>
            <person name="Ohm R.A."/>
            <person name="Ortiz-Santana B."/>
            <person name="Ovrebo C."/>
            <person name="Racz N."/>
            <person name="Riley R."/>
            <person name="Savchenko A."/>
            <person name="Shiryaev A."/>
            <person name="Soop K."/>
            <person name="Spirin V."/>
            <person name="Szebenyi C."/>
            <person name="Tomsovsky M."/>
            <person name="Tulloss R.E."/>
            <person name="Uehling J."/>
            <person name="Grigoriev I.V."/>
            <person name="Vagvolgyi C."/>
            <person name="Papp T."/>
            <person name="Martin F.M."/>
            <person name="Miettinen O."/>
            <person name="Hibbett D.S."/>
            <person name="Nagy L.G."/>
        </authorList>
    </citation>
    <scope>NUCLEOTIDE SEQUENCE [LARGE SCALE GENOMIC DNA]</scope>
    <source>
        <strain evidence="1 2">HHB13444</strain>
    </source>
</reference>
<organism evidence="1 2">
    <name type="scientific">Polyporus arcularius HHB13444</name>
    <dbReference type="NCBI Taxonomy" id="1314778"/>
    <lineage>
        <taxon>Eukaryota</taxon>
        <taxon>Fungi</taxon>
        <taxon>Dikarya</taxon>
        <taxon>Basidiomycota</taxon>
        <taxon>Agaricomycotina</taxon>
        <taxon>Agaricomycetes</taxon>
        <taxon>Polyporales</taxon>
        <taxon>Polyporaceae</taxon>
        <taxon>Polyporus</taxon>
    </lineage>
</organism>
<evidence type="ECO:0000313" key="2">
    <source>
        <dbReference type="Proteomes" id="UP000308197"/>
    </source>
</evidence>
<keyword evidence="2" id="KW-1185">Reference proteome</keyword>